<gene>
    <name evidence="2" type="ORF">I7X39_08790</name>
</gene>
<dbReference type="EMBL" id="JAEDAK010000005">
    <property type="protein sequence ID" value="MBH9577000.1"/>
    <property type="molecule type" value="Genomic_DNA"/>
</dbReference>
<dbReference type="SUPFAM" id="SSF52833">
    <property type="entry name" value="Thioredoxin-like"/>
    <property type="match status" value="1"/>
</dbReference>
<dbReference type="AlphaFoldDB" id="A0A931J2K4"/>
<dbReference type="InterPro" id="IPR036282">
    <property type="entry name" value="Glutathione-S-Trfase_C_sf"/>
</dbReference>
<dbReference type="Pfam" id="PF13417">
    <property type="entry name" value="GST_N_3"/>
    <property type="match status" value="1"/>
</dbReference>
<dbReference type="CDD" id="cd00570">
    <property type="entry name" value="GST_N_family"/>
    <property type="match status" value="1"/>
</dbReference>
<dbReference type="InterPro" id="IPR004045">
    <property type="entry name" value="Glutathione_S-Trfase_N"/>
</dbReference>
<feature type="domain" description="GST N-terminal" evidence="1">
    <location>
        <begin position="4"/>
        <end position="83"/>
    </location>
</feature>
<organism evidence="2 3">
    <name type="scientific">Inhella proteolytica</name>
    <dbReference type="NCBI Taxonomy" id="2795029"/>
    <lineage>
        <taxon>Bacteria</taxon>
        <taxon>Pseudomonadati</taxon>
        <taxon>Pseudomonadota</taxon>
        <taxon>Betaproteobacteria</taxon>
        <taxon>Burkholderiales</taxon>
        <taxon>Sphaerotilaceae</taxon>
        <taxon>Inhella</taxon>
    </lineage>
</organism>
<dbReference type="RefSeq" id="WP_198110720.1">
    <property type="nucleotide sequence ID" value="NZ_JAEDAK010000005.1"/>
</dbReference>
<evidence type="ECO:0000259" key="1">
    <source>
        <dbReference type="PROSITE" id="PS50404"/>
    </source>
</evidence>
<dbReference type="SUPFAM" id="SSF47616">
    <property type="entry name" value="GST C-terminal domain-like"/>
    <property type="match status" value="1"/>
</dbReference>
<comment type="caution">
    <text evidence="2">The sequence shown here is derived from an EMBL/GenBank/DDBJ whole genome shotgun (WGS) entry which is preliminary data.</text>
</comment>
<dbReference type="PROSITE" id="PS50404">
    <property type="entry name" value="GST_NTER"/>
    <property type="match status" value="1"/>
</dbReference>
<keyword evidence="3" id="KW-1185">Reference proteome</keyword>
<evidence type="ECO:0000313" key="3">
    <source>
        <dbReference type="Proteomes" id="UP000613266"/>
    </source>
</evidence>
<proteinExistence type="predicted"/>
<dbReference type="Gene3D" id="3.40.30.110">
    <property type="match status" value="2"/>
</dbReference>
<dbReference type="CDD" id="cd00299">
    <property type="entry name" value="GST_C_family"/>
    <property type="match status" value="1"/>
</dbReference>
<dbReference type="Proteomes" id="UP000613266">
    <property type="component" value="Unassembled WGS sequence"/>
</dbReference>
<name>A0A931J2K4_9BURK</name>
<dbReference type="Pfam" id="PF13410">
    <property type="entry name" value="GST_C_2"/>
    <property type="match status" value="1"/>
</dbReference>
<reference evidence="2" key="1">
    <citation type="submission" date="2020-12" db="EMBL/GenBank/DDBJ databases">
        <title>The genome sequence of Inhella sp. 1Y17.</title>
        <authorList>
            <person name="Liu Y."/>
        </authorList>
    </citation>
    <scope>NUCLEOTIDE SEQUENCE</scope>
    <source>
        <strain evidence="2">1Y17</strain>
    </source>
</reference>
<sequence>MAVKPLILFHYPLSPFSEKMRAMLAWAGIPWHSVRVREMPPRPLLQRLAGGYRKVPVAQIGADVFCDTRCIAAEIARRTRRPLLALEACSAEAQAFAARADGELFMACALSANTLAMGQRVLHSMSLPDLARFAWDRVQIGRKSSLGAAPLRQPRQRVRAHLQELEQRLAGQDFLFGSAPQHADFSAFHGLWFLHDLARAPLLDGHPQVLAWMARIRAFGHGRCTPMTGELALEWARTSQPRRLEPGSRLSTPQRVAIGPADYAQDQSEGLLVAATPTRWVLARDEPGLGRLHVHFPREGYRLVALD</sequence>
<accession>A0A931J2K4</accession>
<dbReference type="InterPro" id="IPR036249">
    <property type="entry name" value="Thioredoxin-like_sf"/>
</dbReference>
<protein>
    <submittedName>
        <fullName evidence="2">Glutathione S-transferase family protein</fullName>
    </submittedName>
</protein>
<evidence type="ECO:0000313" key="2">
    <source>
        <dbReference type="EMBL" id="MBH9577000.1"/>
    </source>
</evidence>